<evidence type="ECO:0000313" key="1">
    <source>
        <dbReference type="EMBL" id="CDG83319.1"/>
    </source>
</evidence>
<gene>
    <name evidence="1" type="ORF">GJA_2688</name>
</gene>
<evidence type="ECO:0000313" key="2">
    <source>
        <dbReference type="Proteomes" id="UP000027604"/>
    </source>
</evidence>
<name>W0V3A9_9BURK</name>
<sequence length="61" mass="6579">MLRRHLDIAAGGLHDTLVKIKSRPLPPACPCSATGSADSRCNTADAIPKPLSLIRMRARTR</sequence>
<dbReference type="EMBL" id="HG322949">
    <property type="protein sequence ID" value="CDG83319.1"/>
    <property type="molecule type" value="Genomic_DNA"/>
</dbReference>
<protein>
    <submittedName>
        <fullName evidence="1">Uncharacterized protein</fullName>
    </submittedName>
</protein>
<dbReference type="KEGG" id="jag:GJA_2688"/>
<dbReference type="AlphaFoldDB" id="W0V3A9"/>
<dbReference type="Proteomes" id="UP000027604">
    <property type="component" value="Chromosome I"/>
</dbReference>
<accession>W0V3A9</accession>
<reference evidence="1 2" key="1">
    <citation type="journal article" date="2015" name="Genome Announc.">
        <title>Genome Sequence of Mushroom Soft-Rot Pathogen Janthinobacterium agaricidamnosum.</title>
        <authorList>
            <person name="Graupner K."/>
            <person name="Lackner G."/>
            <person name="Hertweck C."/>
        </authorList>
    </citation>
    <scope>NUCLEOTIDE SEQUENCE [LARGE SCALE GENOMIC DNA]</scope>
    <source>
        <strain evidence="2">NBRC 102515 / DSM 9628</strain>
    </source>
</reference>
<dbReference type="HOGENOM" id="CLU_2916395_0_0_4"/>
<proteinExistence type="predicted"/>
<organism evidence="1 2">
    <name type="scientific">Janthinobacterium agaricidamnosum NBRC 102515 = DSM 9628</name>
    <dbReference type="NCBI Taxonomy" id="1349767"/>
    <lineage>
        <taxon>Bacteria</taxon>
        <taxon>Pseudomonadati</taxon>
        <taxon>Pseudomonadota</taxon>
        <taxon>Betaproteobacteria</taxon>
        <taxon>Burkholderiales</taxon>
        <taxon>Oxalobacteraceae</taxon>
        <taxon>Janthinobacterium</taxon>
    </lineage>
</organism>
<keyword evidence="2" id="KW-1185">Reference proteome</keyword>